<feature type="chain" id="PRO_5001728886" description="EGF-like domain-containing protein" evidence="1">
    <location>
        <begin position="19"/>
        <end position="356"/>
    </location>
</feature>
<keyword evidence="5" id="KW-1185">Reference proteome</keyword>
<dbReference type="OrthoDB" id="10461251at2759"/>
<evidence type="ECO:0000256" key="1">
    <source>
        <dbReference type="SAM" id="SignalP"/>
    </source>
</evidence>
<dbReference type="PROSITE" id="PS01186">
    <property type="entry name" value="EGF_2"/>
    <property type="match status" value="1"/>
</dbReference>
<protein>
    <recommendedName>
        <fullName evidence="2 3">EGF-like domain-containing protein</fullName>
    </recommendedName>
</protein>
<evidence type="ECO:0000259" key="2">
    <source>
        <dbReference type="PROSITE" id="PS00022"/>
    </source>
</evidence>
<evidence type="ECO:0000313" key="5">
    <source>
        <dbReference type="Proteomes" id="UP000030665"/>
    </source>
</evidence>
<organism evidence="4 5">
    <name type="scientific">Trichuris trichiura</name>
    <name type="common">Whipworm</name>
    <name type="synonym">Trichocephalus trichiurus</name>
    <dbReference type="NCBI Taxonomy" id="36087"/>
    <lineage>
        <taxon>Eukaryota</taxon>
        <taxon>Metazoa</taxon>
        <taxon>Ecdysozoa</taxon>
        <taxon>Nematoda</taxon>
        <taxon>Enoplea</taxon>
        <taxon>Dorylaimia</taxon>
        <taxon>Trichinellida</taxon>
        <taxon>Trichuridae</taxon>
        <taxon>Trichuris</taxon>
    </lineage>
</organism>
<dbReference type="Proteomes" id="UP000030665">
    <property type="component" value="Unassembled WGS sequence"/>
</dbReference>
<evidence type="ECO:0000313" key="4">
    <source>
        <dbReference type="EMBL" id="CDW60073.1"/>
    </source>
</evidence>
<dbReference type="STRING" id="36087.A0A077ZK47"/>
<dbReference type="PROSITE" id="PS00022">
    <property type="entry name" value="EGF_1"/>
    <property type="match status" value="1"/>
</dbReference>
<proteinExistence type="predicted"/>
<dbReference type="AlphaFoldDB" id="A0A077ZK47"/>
<keyword evidence="1" id="KW-0732">Signal</keyword>
<reference evidence="4" key="1">
    <citation type="submission" date="2014-01" db="EMBL/GenBank/DDBJ databases">
        <authorList>
            <person name="Aslett M."/>
        </authorList>
    </citation>
    <scope>NUCLEOTIDE SEQUENCE</scope>
</reference>
<dbReference type="EMBL" id="HG806869">
    <property type="protein sequence ID" value="CDW60073.1"/>
    <property type="molecule type" value="Genomic_DNA"/>
</dbReference>
<reference evidence="4" key="2">
    <citation type="submission" date="2014-03" db="EMBL/GenBank/DDBJ databases">
        <title>The whipworm genome and dual-species transcriptomics of an intimate host-pathogen interaction.</title>
        <authorList>
            <person name="Foth B.J."/>
            <person name="Tsai I.J."/>
            <person name="Reid A.J."/>
            <person name="Bancroft A.J."/>
            <person name="Nichol S."/>
            <person name="Tracey A."/>
            <person name="Holroyd N."/>
            <person name="Cotton J.A."/>
            <person name="Stanley E.J."/>
            <person name="Zarowiecki M."/>
            <person name="Liu J.Z."/>
            <person name="Huckvale T."/>
            <person name="Cooper P.J."/>
            <person name="Grencis R.K."/>
            <person name="Berriman M."/>
        </authorList>
    </citation>
    <scope>NUCLEOTIDE SEQUENCE [LARGE SCALE GENOMIC DNA]</scope>
</reference>
<accession>A0A077ZK47</accession>
<sequence>MDVLLKLFILCLFSAATLTPNEDTPPTDTCPYEVSASHLGFRDADGKCRTFSTMDNANVSTLDSADRYCAEKYKHGKLAAILSLDTLNQRFNNVAQTRNFTILNGISLQLIKYNDVSAQGPVEFHFRILDYRWSKAFALYYGYLYDKGTGRVNYDRMVKVYDKNNTVDPVSSGDFVAFNSSVLEMLRNSWPQSSKIIFCSVLKEESGKFKPVNPFPCNEWNLDTSWLGFFCSHDPYNDCSANVKDCEWNPEKQGCFIVYKSREAELPFGKECDKKSTEHLLHAVDKTCVCPFDIPCKHGIVKATSDGRYKCHCFHGYGGSACEKVQQKIHASVALYWNSCRINSQSKSTWWLQPIF</sequence>
<evidence type="ECO:0000259" key="3">
    <source>
        <dbReference type="PROSITE" id="PS01186"/>
    </source>
</evidence>
<gene>
    <name evidence="4" type="ORF">TTRE_0000842401</name>
</gene>
<feature type="signal peptide" evidence="1">
    <location>
        <begin position="1"/>
        <end position="18"/>
    </location>
</feature>
<dbReference type="InterPro" id="IPR000742">
    <property type="entry name" value="EGF"/>
</dbReference>
<name>A0A077ZK47_TRITR</name>
<feature type="domain" description="EGF-like" evidence="2 3">
    <location>
        <begin position="311"/>
        <end position="322"/>
    </location>
</feature>